<feature type="region of interest" description="Disordered" evidence="1">
    <location>
        <begin position="29"/>
        <end position="59"/>
    </location>
</feature>
<protein>
    <submittedName>
        <fullName evidence="2">Uncharacterized protein</fullName>
    </submittedName>
</protein>
<evidence type="ECO:0000313" key="2">
    <source>
        <dbReference type="EMBL" id="GMA20832.1"/>
    </source>
</evidence>
<organism evidence="2 3">
    <name type="scientific">Arsenicicoccus piscis</name>
    <dbReference type="NCBI Taxonomy" id="673954"/>
    <lineage>
        <taxon>Bacteria</taxon>
        <taxon>Bacillati</taxon>
        <taxon>Actinomycetota</taxon>
        <taxon>Actinomycetes</taxon>
        <taxon>Micrococcales</taxon>
        <taxon>Intrasporangiaceae</taxon>
        <taxon>Arsenicicoccus</taxon>
    </lineage>
</organism>
<accession>A0ABQ6HR54</accession>
<proteinExistence type="predicted"/>
<evidence type="ECO:0000313" key="3">
    <source>
        <dbReference type="Proteomes" id="UP001157109"/>
    </source>
</evidence>
<dbReference type="Proteomes" id="UP001157109">
    <property type="component" value="Unassembled WGS sequence"/>
</dbReference>
<comment type="caution">
    <text evidence="2">The sequence shown here is derived from an EMBL/GenBank/DDBJ whole genome shotgun (WGS) entry which is preliminary data.</text>
</comment>
<sequence>MPSVSTSLVTLASLVWLASLASLPVGMRPSIRRSAPSGGGARGEMVVGDADGVDTALRH</sequence>
<name>A0ABQ6HR54_9MICO</name>
<gene>
    <name evidence="2" type="ORF">GCM10025862_28530</name>
</gene>
<keyword evidence="3" id="KW-1185">Reference proteome</keyword>
<reference evidence="3" key="1">
    <citation type="journal article" date="2019" name="Int. J. Syst. Evol. Microbiol.">
        <title>The Global Catalogue of Microorganisms (GCM) 10K type strain sequencing project: providing services to taxonomists for standard genome sequencing and annotation.</title>
        <authorList>
            <consortium name="The Broad Institute Genomics Platform"/>
            <consortium name="The Broad Institute Genome Sequencing Center for Infectious Disease"/>
            <person name="Wu L."/>
            <person name="Ma J."/>
        </authorList>
    </citation>
    <scope>NUCLEOTIDE SEQUENCE [LARGE SCALE GENOMIC DNA]</scope>
    <source>
        <strain evidence="3">NBRC 105830</strain>
    </source>
</reference>
<dbReference type="EMBL" id="BSUJ01000001">
    <property type="protein sequence ID" value="GMA20832.1"/>
    <property type="molecule type" value="Genomic_DNA"/>
</dbReference>
<evidence type="ECO:0000256" key="1">
    <source>
        <dbReference type="SAM" id="MobiDB-lite"/>
    </source>
</evidence>